<dbReference type="KEGG" id="pchm:VFPPC_05953"/>
<dbReference type="OrthoDB" id="5295362at2759"/>
<dbReference type="PANTHER" id="PTHR47657">
    <property type="entry name" value="STEROL REGULATORY ELEMENT-BINDING PROTEIN ECM22"/>
    <property type="match status" value="1"/>
</dbReference>
<keyword evidence="1" id="KW-0539">Nucleus</keyword>
<accession>A0A179FHA7</accession>
<organism evidence="2 3">
    <name type="scientific">Pochonia chlamydosporia 170</name>
    <dbReference type="NCBI Taxonomy" id="1380566"/>
    <lineage>
        <taxon>Eukaryota</taxon>
        <taxon>Fungi</taxon>
        <taxon>Dikarya</taxon>
        <taxon>Ascomycota</taxon>
        <taxon>Pezizomycotina</taxon>
        <taxon>Sordariomycetes</taxon>
        <taxon>Hypocreomycetidae</taxon>
        <taxon>Hypocreales</taxon>
        <taxon>Clavicipitaceae</taxon>
        <taxon>Pochonia</taxon>
    </lineage>
</organism>
<dbReference type="EMBL" id="LSBJ02000005">
    <property type="protein sequence ID" value="OAQ64718.1"/>
    <property type="molecule type" value="Genomic_DNA"/>
</dbReference>
<dbReference type="Pfam" id="PF11951">
    <property type="entry name" value="Fungal_trans_2"/>
    <property type="match status" value="1"/>
</dbReference>
<name>A0A179FHA7_METCM</name>
<keyword evidence="3" id="KW-1185">Reference proteome</keyword>
<proteinExistence type="predicted"/>
<dbReference type="RefSeq" id="XP_018142032.1">
    <property type="nucleotide sequence ID" value="XM_018285067.1"/>
</dbReference>
<dbReference type="GO" id="GO:0000981">
    <property type="term" value="F:DNA-binding transcription factor activity, RNA polymerase II-specific"/>
    <property type="evidence" value="ECO:0007669"/>
    <property type="project" value="TreeGrafter"/>
</dbReference>
<comment type="caution">
    <text evidence="2">The sequence shown here is derived from an EMBL/GenBank/DDBJ whole genome shotgun (WGS) entry which is preliminary data.</text>
</comment>
<gene>
    <name evidence="2" type="ORF">VFPPC_05953</name>
</gene>
<dbReference type="GeneID" id="28849061"/>
<evidence type="ECO:0000313" key="3">
    <source>
        <dbReference type="Proteomes" id="UP000078397"/>
    </source>
</evidence>
<evidence type="ECO:0000313" key="2">
    <source>
        <dbReference type="EMBL" id="OAQ64718.1"/>
    </source>
</evidence>
<dbReference type="STRING" id="1380566.A0A179FHA7"/>
<dbReference type="InterPro" id="IPR052400">
    <property type="entry name" value="Zn2-C6_fungal_TF"/>
</dbReference>
<protein>
    <submittedName>
        <fullName evidence="2">C6 transcription factor</fullName>
    </submittedName>
</protein>
<reference evidence="2 3" key="1">
    <citation type="journal article" date="2016" name="PLoS Pathog.">
        <title>Biosynthesis of antibiotic leucinostatins in bio-control fungus Purpureocillium lilacinum and their inhibition on phytophthora revealed by genome mining.</title>
        <authorList>
            <person name="Wang G."/>
            <person name="Liu Z."/>
            <person name="Lin R."/>
            <person name="Li E."/>
            <person name="Mao Z."/>
            <person name="Ling J."/>
            <person name="Yang Y."/>
            <person name="Yin W.B."/>
            <person name="Xie B."/>
        </authorList>
    </citation>
    <scope>NUCLEOTIDE SEQUENCE [LARGE SCALE GENOMIC DNA]</scope>
    <source>
        <strain evidence="2">170</strain>
    </source>
</reference>
<sequence>MAEEDFTSQSLMLEVPESNYLGVPDLSPSCSSWSDNYVYATDSTTGSLSPYPQPSNLKAHEESQVSNLLSSQDLELLSHYITHTSRVIPYDQEDLYALHVGIPNLAFRNKPLMASILALSAACKSYDIVQQSPEPLERLDELHELLSLADKHHRTSLHQIQGAIRDKEEQYDPVLANAALMVLYGSSSHCVRVLLTQMATRRGIILDDELLPTQSQWITLIRAAHTAYTGLLNGPSEQFDDVFASPGSGASASITFETPSSSVDNVYFPEDGPSEGTKRFLFPIVSATYGPAVDKLIARAQGLETRTTSIAESSHASSCFASLDILQDIYSTVFLGKETTVDAEPPFFYLGRLQSVSPWLRSYLGRVTSSTLPTPSKPLRRTIMAFLNRVPLEYLHLVQSMLDRIPVVGHVNCMDWDVSMSAATPTQQLAIDIFAHWLILVMLLDGVWWIGGIGEWELGRVLSFADAQGWGIELTEPGERWWPESMYNVKKELAEHVGRPL</sequence>
<evidence type="ECO:0000256" key="1">
    <source>
        <dbReference type="ARBA" id="ARBA00023242"/>
    </source>
</evidence>
<dbReference type="InterPro" id="IPR021858">
    <property type="entry name" value="Fun_TF"/>
</dbReference>
<dbReference type="AlphaFoldDB" id="A0A179FHA7"/>
<dbReference type="Proteomes" id="UP000078397">
    <property type="component" value="Unassembled WGS sequence"/>
</dbReference>
<dbReference type="PANTHER" id="PTHR47657:SF14">
    <property type="entry name" value="ZN(2)-C6 FUNGAL-TYPE DOMAIN-CONTAINING PROTEIN"/>
    <property type="match status" value="1"/>
</dbReference>